<name>A0A6S7IUC6_PARCT</name>
<reference evidence="1" key="1">
    <citation type="submission" date="2020-04" db="EMBL/GenBank/DDBJ databases">
        <authorList>
            <person name="Alioto T."/>
            <person name="Alioto T."/>
            <person name="Gomez Garrido J."/>
        </authorList>
    </citation>
    <scope>NUCLEOTIDE SEQUENCE</scope>
    <source>
        <strain evidence="1">A484AB</strain>
    </source>
</reference>
<sequence>MLFSPFKSTHVGMLRERLGAFRQRSYRLLVAHYSADNRSTVMTNEFPKKSITQDLAERYQQYLTGKTPQPSDAPIRRPDLNKVAIVGAGMSGLYSALLLKKQGIDVKIFEATDRVGGRVYTHRFEDKKNQYFEAGAMRLPQVDWQKPVFDLIRYLNNTLPHFPINLIPYNYSYTSGNRVYVNNTKQKDENIMTVDYANHHLDELGFPTAAGANEEAGKLLQDAINPIAKELLDDFPSALKKYDCKTLHFYLSTELGWTPEKINYVEVMTSQTNEFYLGLVDQVILNSDFTGQVVSEWQTIDDGMCRLPEAMTMVIGEKSIIYNTPIESLRYIANDRVEVGYSVSDLGVKYENFDAVVLALPPSSVRMIRNKPTWPVALEHGLRSIHFQPLYKIGLRFKSRFWERENLRPSNGGQSISDLPCRWVVYPSYGIGDKGMGVLLLYSWMTDSNHWLPKSNLEKVNLALSNLQELYPEVDIYDQYAGGSPGNENYLKEAFPVEWAVQWALGDATFYPSQFSYLYPVMKQPQRQIYFTGEHLSVYHTWIVGALDSAKDTVCQLLGHNVGHL</sequence>
<gene>
    <name evidence="1" type="ORF">PACLA_8A047308</name>
</gene>
<dbReference type="GO" id="GO:0001716">
    <property type="term" value="F:L-amino-acid oxidase activity"/>
    <property type="evidence" value="ECO:0007669"/>
    <property type="project" value="TreeGrafter"/>
</dbReference>
<accession>A0A6S7IUC6</accession>
<keyword evidence="2" id="KW-1185">Reference proteome</keyword>
<dbReference type="InterPro" id="IPR050281">
    <property type="entry name" value="Flavin_monoamine_oxidase"/>
</dbReference>
<dbReference type="PANTHER" id="PTHR10742">
    <property type="entry name" value="FLAVIN MONOAMINE OXIDASE"/>
    <property type="match status" value="1"/>
</dbReference>
<dbReference type="Gene3D" id="3.90.660.10">
    <property type="match status" value="1"/>
</dbReference>
<dbReference type="PRINTS" id="PR00419">
    <property type="entry name" value="ADXRDTASE"/>
</dbReference>
<dbReference type="GO" id="GO:0009063">
    <property type="term" value="P:amino acid catabolic process"/>
    <property type="evidence" value="ECO:0007669"/>
    <property type="project" value="TreeGrafter"/>
</dbReference>
<dbReference type="EMBL" id="CACRXK020012234">
    <property type="protein sequence ID" value="CAB4022945.1"/>
    <property type="molecule type" value="Genomic_DNA"/>
</dbReference>
<dbReference type="SUPFAM" id="SSF54373">
    <property type="entry name" value="FAD-linked reductases, C-terminal domain"/>
    <property type="match status" value="1"/>
</dbReference>
<dbReference type="Gene3D" id="3.50.50.60">
    <property type="entry name" value="FAD/NAD(P)-binding domain"/>
    <property type="match status" value="1"/>
</dbReference>
<evidence type="ECO:0000313" key="1">
    <source>
        <dbReference type="EMBL" id="CAB4022945.1"/>
    </source>
</evidence>
<dbReference type="InterPro" id="IPR002937">
    <property type="entry name" value="Amino_oxidase"/>
</dbReference>
<protein>
    <submittedName>
        <fullName evidence="1">L-amino acid oxidase</fullName>
    </submittedName>
</protein>
<organism evidence="1 2">
    <name type="scientific">Paramuricea clavata</name>
    <name type="common">Red gorgonian</name>
    <name type="synonym">Violescent sea-whip</name>
    <dbReference type="NCBI Taxonomy" id="317549"/>
    <lineage>
        <taxon>Eukaryota</taxon>
        <taxon>Metazoa</taxon>
        <taxon>Cnidaria</taxon>
        <taxon>Anthozoa</taxon>
        <taxon>Octocorallia</taxon>
        <taxon>Malacalcyonacea</taxon>
        <taxon>Plexauridae</taxon>
        <taxon>Paramuricea</taxon>
    </lineage>
</organism>
<dbReference type="Gene3D" id="1.10.405.10">
    <property type="entry name" value="Guanine Nucleotide Dissociation Inhibitor, domain 1"/>
    <property type="match status" value="1"/>
</dbReference>
<dbReference type="Proteomes" id="UP001152795">
    <property type="component" value="Unassembled WGS sequence"/>
</dbReference>
<comment type="caution">
    <text evidence="1">The sequence shown here is derived from an EMBL/GenBank/DDBJ whole genome shotgun (WGS) entry which is preliminary data.</text>
</comment>
<dbReference type="OrthoDB" id="5046242at2759"/>
<dbReference type="PANTHER" id="PTHR10742:SF342">
    <property type="entry name" value="AMINE OXIDASE"/>
    <property type="match status" value="1"/>
</dbReference>
<dbReference type="AlphaFoldDB" id="A0A6S7IUC6"/>
<dbReference type="InterPro" id="IPR036188">
    <property type="entry name" value="FAD/NAD-bd_sf"/>
</dbReference>
<dbReference type="SUPFAM" id="SSF51905">
    <property type="entry name" value="FAD/NAD(P)-binding domain"/>
    <property type="match status" value="1"/>
</dbReference>
<proteinExistence type="predicted"/>
<dbReference type="Pfam" id="PF01593">
    <property type="entry name" value="Amino_oxidase"/>
    <property type="match status" value="1"/>
</dbReference>
<evidence type="ECO:0000313" key="2">
    <source>
        <dbReference type="Proteomes" id="UP001152795"/>
    </source>
</evidence>